<dbReference type="Gene3D" id="1.10.287.770">
    <property type="entry name" value="YojJ-like"/>
    <property type="match status" value="1"/>
</dbReference>
<protein>
    <submittedName>
        <fullName evidence="12">Uncharacterized protein</fullName>
    </submittedName>
</protein>
<evidence type="ECO:0000256" key="5">
    <source>
        <dbReference type="ARBA" id="ARBA00022989"/>
    </source>
</evidence>
<dbReference type="Gene3D" id="2.60.470.10">
    <property type="entry name" value="Acid-sensing ion channels like domains"/>
    <property type="match status" value="1"/>
</dbReference>
<evidence type="ECO:0000313" key="12">
    <source>
        <dbReference type="EMBL" id="EDO48656.1"/>
    </source>
</evidence>
<keyword evidence="6" id="KW-0915">Sodium</keyword>
<evidence type="ECO:0000313" key="13">
    <source>
        <dbReference type="Proteomes" id="UP000001593"/>
    </source>
</evidence>
<evidence type="ECO:0000256" key="6">
    <source>
        <dbReference type="ARBA" id="ARBA00023053"/>
    </source>
</evidence>
<dbReference type="GO" id="GO:0035725">
    <property type="term" value="P:sodium ion transmembrane transport"/>
    <property type="evidence" value="ECO:0000318"/>
    <property type="project" value="GO_Central"/>
</dbReference>
<keyword evidence="7 11" id="KW-0406">Ion transport</keyword>
<keyword evidence="3 11" id="KW-0894">Sodium channel</keyword>
<evidence type="ECO:0000256" key="11">
    <source>
        <dbReference type="RuleBase" id="RU000679"/>
    </source>
</evidence>
<name>A7RI82_NEMVE</name>
<evidence type="ECO:0000256" key="8">
    <source>
        <dbReference type="ARBA" id="ARBA00023136"/>
    </source>
</evidence>
<dbReference type="EMBL" id="DS469512">
    <property type="protein sequence ID" value="EDO48656.1"/>
    <property type="molecule type" value="Genomic_DNA"/>
</dbReference>
<dbReference type="PANTHER" id="PTHR11690:SF300">
    <property type="entry name" value="PICKPOCKET PROTEIN 19"/>
    <property type="match status" value="1"/>
</dbReference>
<evidence type="ECO:0000256" key="10">
    <source>
        <dbReference type="ARBA" id="ARBA00023303"/>
    </source>
</evidence>
<dbReference type="InterPro" id="IPR001873">
    <property type="entry name" value="ENaC"/>
</dbReference>
<dbReference type="GO" id="GO:0015280">
    <property type="term" value="F:ligand-gated sodium channel activity"/>
    <property type="evidence" value="ECO:0000318"/>
    <property type="project" value="GO_Central"/>
</dbReference>
<sequence>MKENDKDEDGGDVKIIIKGSDDKAPQGAGSIYAFCNHCKKDISVVYIKSENNGKELSVAESLTNKWPRSEFPENDYDKCLKDNDYGGCKKLLDGRKKRAKVKELWENFLGGCTLHGFHYCFAGNPPLRRLIWSLLLLGAFAMFFEKCTESFINFFDYPFTTTTLLVYDKRLPFPAISMCNYNDARMSKMNGTLMNEIFVASKLEGRNTSHLQSQLTGELMQRTLKEAAHRLPDMIKECSWQKHGKCSWKNFTSFKSADGDTCYTFNSGRKDPILSMSNVGEENGLRLVIDTQHSEYYYDVKNAGFKVILHDQGETPVKMQGLSVSPGFTSYMELKRTKVTNLPFPYKTMCGMPELKYFNSYSKSKCFLDKLTQYVVTLCGCRDWFMPVNGITGIDIGNPVRNLSKLGKARYQCVTTKQRHPACGKLGHTSSSCDYFDGKRGSRVSELQAFFVPTYSVLLISAYFEENKLDQCPVACNSVEYSAQLSYARFPANNYAKMLAKEYGLKGSDEENRQYLRDNLIEIKIYYEDLTYFDVQQVPSYDLYSLLGDVGGQIGLFLGASLLTVVEYLDLLGMVAYTSFKYRN</sequence>
<comment type="similarity">
    <text evidence="11">Belongs to the amiloride-sensitive sodium channel (TC 1.A.6) family.</text>
</comment>
<dbReference type="eggNOG" id="KOG4294">
    <property type="taxonomic scope" value="Eukaryota"/>
</dbReference>
<dbReference type="InParanoid" id="A7RI82"/>
<keyword evidence="10 11" id="KW-0407">Ion channel</keyword>
<keyword evidence="8" id="KW-0472">Membrane</keyword>
<comment type="subcellular location">
    <subcellularLocation>
        <location evidence="1">Membrane</location>
        <topology evidence="1">Multi-pass membrane protein</topology>
    </subcellularLocation>
</comment>
<keyword evidence="13" id="KW-1185">Reference proteome</keyword>
<reference evidence="12 13" key="1">
    <citation type="journal article" date="2007" name="Science">
        <title>Sea anemone genome reveals ancestral eumetazoan gene repertoire and genomic organization.</title>
        <authorList>
            <person name="Putnam N.H."/>
            <person name="Srivastava M."/>
            <person name="Hellsten U."/>
            <person name="Dirks B."/>
            <person name="Chapman J."/>
            <person name="Salamov A."/>
            <person name="Terry A."/>
            <person name="Shapiro H."/>
            <person name="Lindquist E."/>
            <person name="Kapitonov V.V."/>
            <person name="Jurka J."/>
            <person name="Genikhovich G."/>
            <person name="Grigoriev I.V."/>
            <person name="Lucas S.M."/>
            <person name="Steele R.E."/>
            <person name="Finnerty J.R."/>
            <person name="Technau U."/>
            <person name="Martindale M.Q."/>
            <person name="Rokhsar D.S."/>
        </authorList>
    </citation>
    <scope>NUCLEOTIDE SEQUENCE [LARGE SCALE GENOMIC DNA]</scope>
    <source>
        <strain evidence="13">CH2 X CH6</strain>
    </source>
</reference>
<keyword evidence="2 11" id="KW-0813">Transport</keyword>
<dbReference type="Pfam" id="PF00858">
    <property type="entry name" value="ASC"/>
    <property type="match status" value="1"/>
</dbReference>
<dbReference type="HOGENOM" id="CLU_020415_1_2_1"/>
<dbReference type="PhylomeDB" id="A7RI82"/>
<dbReference type="GO" id="GO:0005886">
    <property type="term" value="C:plasma membrane"/>
    <property type="evidence" value="ECO:0000318"/>
    <property type="project" value="GO_Central"/>
</dbReference>
<evidence type="ECO:0000256" key="4">
    <source>
        <dbReference type="ARBA" id="ARBA00022692"/>
    </source>
</evidence>
<dbReference type="Proteomes" id="UP000001593">
    <property type="component" value="Unassembled WGS sequence"/>
</dbReference>
<evidence type="ECO:0000256" key="1">
    <source>
        <dbReference type="ARBA" id="ARBA00004141"/>
    </source>
</evidence>
<dbReference type="PANTHER" id="PTHR11690">
    <property type="entry name" value="AMILORIDE-SENSITIVE SODIUM CHANNEL-RELATED"/>
    <property type="match status" value="1"/>
</dbReference>
<organism evidence="12 13">
    <name type="scientific">Nematostella vectensis</name>
    <name type="common">Starlet sea anemone</name>
    <dbReference type="NCBI Taxonomy" id="45351"/>
    <lineage>
        <taxon>Eukaryota</taxon>
        <taxon>Metazoa</taxon>
        <taxon>Cnidaria</taxon>
        <taxon>Anthozoa</taxon>
        <taxon>Hexacorallia</taxon>
        <taxon>Actiniaria</taxon>
        <taxon>Edwardsiidae</taxon>
        <taxon>Nematostella</taxon>
    </lineage>
</organism>
<proteinExistence type="inferred from homology"/>
<gene>
    <name evidence="12" type="ORF">NEMVEDRAFT_v1g197495</name>
</gene>
<keyword evidence="4 11" id="KW-0812">Transmembrane</keyword>
<keyword evidence="5" id="KW-1133">Transmembrane helix</keyword>
<dbReference type="OMA" id="YEHRIEN"/>
<evidence type="ECO:0000256" key="7">
    <source>
        <dbReference type="ARBA" id="ARBA00023065"/>
    </source>
</evidence>
<dbReference type="AlphaFoldDB" id="A7RI82"/>
<evidence type="ECO:0000256" key="9">
    <source>
        <dbReference type="ARBA" id="ARBA00023201"/>
    </source>
</evidence>
<evidence type="ECO:0000256" key="2">
    <source>
        <dbReference type="ARBA" id="ARBA00022448"/>
    </source>
</evidence>
<keyword evidence="9 11" id="KW-0739">Sodium transport</keyword>
<evidence type="ECO:0000256" key="3">
    <source>
        <dbReference type="ARBA" id="ARBA00022461"/>
    </source>
</evidence>
<accession>A7RI82</accession>
<dbReference type="PRINTS" id="PR01078">
    <property type="entry name" value="AMINACHANNEL"/>
</dbReference>